<gene>
    <name evidence="1" type="ORF">KDH_48550</name>
</gene>
<sequence>MGGYVVVDVDKNVSDRGDEPIFYLVAMNTYREDAQWDMWYGRSVVCAMGGGCG</sequence>
<organism evidence="1 2">
    <name type="scientific">Dictyobacter halimunensis</name>
    <dbReference type="NCBI Taxonomy" id="3026934"/>
    <lineage>
        <taxon>Bacteria</taxon>
        <taxon>Bacillati</taxon>
        <taxon>Chloroflexota</taxon>
        <taxon>Ktedonobacteria</taxon>
        <taxon>Ktedonobacterales</taxon>
        <taxon>Dictyobacteraceae</taxon>
        <taxon>Dictyobacter</taxon>
    </lineage>
</organism>
<name>A0ABQ6FYV8_9CHLR</name>
<dbReference type="EMBL" id="BSRI01000002">
    <property type="protein sequence ID" value="GLV58021.1"/>
    <property type="molecule type" value="Genomic_DNA"/>
</dbReference>
<keyword evidence="2" id="KW-1185">Reference proteome</keyword>
<accession>A0ABQ6FYV8</accession>
<evidence type="ECO:0000313" key="2">
    <source>
        <dbReference type="Proteomes" id="UP001344906"/>
    </source>
</evidence>
<protein>
    <submittedName>
        <fullName evidence="1">Uncharacterized protein</fullName>
    </submittedName>
</protein>
<dbReference type="Proteomes" id="UP001344906">
    <property type="component" value="Unassembled WGS sequence"/>
</dbReference>
<proteinExistence type="predicted"/>
<evidence type="ECO:0000313" key="1">
    <source>
        <dbReference type="EMBL" id="GLV58021.1"/>
    </source>
</evidence>
<comment type="caution">
    <text evidence="1">The sequence shown here is derived from an EMBL/GenBank/DDBJ whole genome shotgun (WGS) entry which is preliminary data.</text>
</comment>
<reference evidence="1 2" key="1">
    <citation type="submission" date="2023-02" db="EMBL/GenBank/DDBJ databases">
        <title>Dictyobacter halimunensis sp. nov., a new member of the class Ktedonobacteria from forest soil in a geothermal area.</title>
        <authorList>
            <person name="Rachmania M.K."/>
            <person name="Ningsih F."/>
            <person name="Sakai Y."/>
            <person name="Yabe S."/>
            <person name="Yokota A."/>
            <person name="Sjamsuridzal W."/>
        </authorList>
    </citation>
    <scope>NUCLEOTIDE SEQUENCE [LARGE SCALE GENOMIC DNA]</scope>
    <source>
        <strain evidence="1 2">S3.2.2.5</strain>
    </source>
</reference>